<organism evidence="1 2">
    <name type="scientific">Gibberella moniliformis (strain M3125 / FGSC 7600)</name>
    <name type="common">Maize ear and stalk rot fungus</name>
    <name type="synonym">Fusarium verticillioides</name>
    <dbReference type="NCBI Taxonomy" id="334819"/>
    <lineage>
        <taxon>Eukaryota</taxon>
        <taxon>Fungi</taxon>
        <taxon>Dikarya</taxon>
        <taxon>Ascomycota</taxon>
        <taxon>Pezizomycotina</taxon>
        <taxon>Sordariomycetes</taxon>
        <taxon>Hypocreomycetidae</taxon>
        <taxon>Hypocreales</taxon>
        <taxon>Nectriaceae</taxon>
        <taxon>Fusarium</taxon>
        <taxon>Fusarium fujikuroi species complex</taxon>
    </lineage>
</organism>
<reference evidence="1 2" key="1">
    <citation type="journal article" date="2010" name="Nature">
        <title>Comparative genomics reveals mobile pathogenicity chromosomes in Fusarium.</title>
        <authorList>
            <person name="Ma L.J."/>
            <person name="van der Does H.C."/>
            <person name="Borkovich K.A."/>
            <person name="Coleman J.J."/>
            <person name="Daboussi M.J."/>
            <person name="Di Pietro A."/>
            <person name="Dufresne M."/>
            <person name="Freitag M."/>
            <person name="Grabherr M."/>
            <person name="Henrissat B."/>
            <person name="Houterman P.M."/>
            <person name="Kang S."/>
            <person name="Shim W.B."/>
            <person name="Woloshuk C."/>
            <person name="Xie X."/>
            <person name="Xu J.R."/>
            <person name="Antoniw J."/>
            <person name="Baker S.E."/>
            <person name="Bluhm B.H."/>
            <person name="Breakspear A."/>
            <person name="Brown D.W."/>
            <person name="Butchko R.A."/>
            <person name="Chapman S."/>
            <person name="Coulson R."/>
            <person name="Coutinho P.M."/>
            <person name="Danchin E.G."/>
            <person name="Diener A."/>
            <person name="Gale L.R."/>
            <person name="Gardiner D.M."/>
            <person name="Goff S."/>
            <person name="Hammond-Kosack K.E."/>
            <person name="Hilburn K."/>
            <person name="Hua-Van A."/>
            <person name="Jonkers W."/>
            <person name="Kazan K."/>
            <person name="Kodira C.D."/>
            <person name="Koehrsen M."/>
            <person name="Kumar L."/>
            <person name="Lee Y.H."/>
            <person name="Li L."/>
            <person name="Manners J.M."/>
            <person name="Miranda-Saavedra D."/>
            <person name="Mukherjee M."/>
            <person name="Park G."/>
            <person name="Park J."/>
            <person name="Park S.Y."/>
            <person name="Proctor R.H."/>
            <person name="Regev A."/>
            <person name="Ruiz-Roldan M.C."/>
            <person name="Sain D."/>
            <person name="Sakthikumar S."/>
            <person name="Sykes S."/>
            <person name="Schwartz D.C."/>
            <person name="Turgeon B.G."/>
            <person name="Wapinski I."/>
            <person name="Yoder O."/>
            <person name="Young S."/>
            <person name="Zeng Q."/>
            <person name="Zhou S."/>
            <person name="Galagan J."/>
            <person name="Cuomo C.A."/>
            <person name="Kistler H.C."/>
            <person name="Rep M."/>
        </authorList>
    </citation>
    <scope>NUCLEOTIDE SEQUENCE [LARGE SCALE GENOMIC DNA]</scope>
    <source>
        <strain evidence="2">M3125 / FGSC 7600</strain>
    </source>
</reference>
<gene>
    <name evidence="1" type="ORF">FVEG_16318</name>
</gene>
<evidence type="ECO:0000313" key="2">
    <source>
        <dbReference type="Proteomes" id="UP000009096"/>
    </source>
</evidence>
<sequence length="49" mass="5446">MSLRLEEVTIALLKPHCHKDISLLWSFCVQAARDKPRSLAAGARGISQQ</sequence>
<dbReference type="EMBL" id="DS022252">
    <property type="protein sequence ID" value="EWG48731.1"/>
    <property type="molecule type" value="Genomic_DNA"/>
</dbReference>
<dbReference type="EMBL" id="CM000587">
    <property type="protein sequence ID" value="EWG48731.1"/>
    <property type="molecule type" value="Genomic_DNA"/>
</dbReference>
<keyword evidence="2" id="KW-1185">Reference proteome</keyword>
<protein>
    <submittedName>
        <fullName evidence="1">Uncharacterized protein</fullName>
    </submittedName>
</protein>
<dbReference type="RefSeq" id="XP_018754922.1">
    <property type="nucleotide sequence ID" value="XM_018905568.1"/>
</dbReference>
<dbReference type="GeneID" id="30073194"/>
<proteinExistence type="predicted"/>
<evidence type="ECO:0000313" key="1">
    <source>
        <dbReference type="EMBL" id="EWG48731.1"/>
    </source>
</evidence>
<dbReference type="Proteomes" id="UP000009096">
    <property type="component" value="Chromosome 10"/>
</dbReference>
<dbReference type="AlphaFoldDB" id="W7MCJ2"/>
<name>W7MCJ2_GIBM7</name>
<dbReference type="KEGG" id="fvr:FVEG_16318"/>
<accession>W7MCJ2</accession>
<dbReference type="VEuPathDB" id="FungiDB:FVEG_16318"/>